<dbReference type="PANTHER" id="PTHR46165">
    <property type="entry name" value="SET AND MYND DOMAIN-CONTAINING PROTEIN 4"/>
    <property type="match status" value="1"/>
</dbReference>
<comment type="function">
    <text evidence="7">Protein-lysine N-methyltransferase. Monomethylates PRMT5, modulating its transcriptional activity. May also act as a histone methyltransferase. Plays a critical role in cardiac development. Acts as a key epigenetic regulator of gene expression during cardiac development via its dual activities as a methyltransferase and negative regulator of HDAC1.</text>
</comment>
<dbReference type="Gene3D" id="2.170.270.10">
    <property type="entry name" value="SET domain"/>
    <property type="match status" value="1"/>
</dbReference>
<dbReference type="InterPro" id="IPR011990">
    <property type="entry name" value="TPR-like_helical_dom_sf"/>
</dbReference>
<proteinExistence type="predicted"/>
<dbReference type="InterPro" id="IPR052097">
    <property type="entry name" value="SET-MYND_domain_protein"/>
</dbReference>
<evidence type="ECO:0000259" key="12">
    <source>
        <dbReference type="PROSITE" id="PS50865"/>
    </source>
</evidence>
<dbReference type="EMBL" id="KB310391">
    <property type="protein sequence ID" value="ELT91670.1"/>
    <property type="molecule type" value="Genomic_DNA"/>
</dbReference>
<dbReference type="GO" id="GO:0042826">
    <property type="term" value="F:histone deacetylase binding"/>
    <property type="evidence" value="ECO:0007669"/>
    <property type="project" value="TreeGrafter"/>
</dbReference>
<dbReference type="InterPro" id="IPR002893">
    <property type="entry name" value="Znf_MYND"/>
</dbReference>
<dbReference type="PROSITE" id="PS50280">
    <property type="entry name" value="SET"/>
    <property type="match status" value="1"/>
</dbReference>
<dbReference type="Gene3D" id="6.10.140.2220">
    <property type="match status" value="1"/>
</dbReference>
<evidence type="ECO:0000256" key="9">
    <source>
        <dbReference type="ARBA" id="ARBA00093680"/>
    </source>
</evidence>
<dbReference type="InterPro" id="IPR044421">
    <property type="entry name" value="SMYD4_SET"/>
</dbReference>
<evidence type="ECO:0000256" key="7">
    <source>
        <dbReference type="ARBA" id="ARBA00093423"/>
    </source>
</evidence>
<dbReference type="Pfam" id="PF00856">
    <property type="entry name" value="SET"/>
    <property type="match status" value="1"/>
</dbReference>
<keyword evidence="1" id="KW-0489">Methyltransferase</keyword>
<dbReference type="InterPro" id="IPR001214">
    <property type="entry name" value="SET_dom"/>
</dbReference>
<reference evidence="13 15" key="2">
    <citation type="journal article" date="2013" name="Nature">
        <title>Insights into bilaterian evolution from three spiralian genomes.</title>
        <authorList>
            <person name="Simakov O."/>
            <person name="Marletaz F."/>
            <person name="Cho S.J."/>
            <person name="Edsinger-Gonzales E."/>
            <person name="Havlak P."/>
            <person name="Hellsten U."/>
            <person name="Kuo D.H."/>
            <person name="Larsson T."/>
            <person name="Lv J."/>
            <person name="Arendt D."/>
            <person name="Savage R."/>
            <person name="Osoegawa K."/>
            <person name="de Jong P."/>
            <person name="Grimwood J."/>
            <person name="Chapman J.A."/>
            <person name="Shapiro H."/>
            <person name="Aerts A."/>
            <person name="Otillar R.P."/>
            <person name="Terry A.Y."/>
            <person name="Boore J.L."/>
            <person name="Grigoriev I.V."/>
            <person name="Lindberg D.R."/>
            <person name="Seaver E.C."/>
            <person name="Weisblat D.A."/>
            <person name="Putnam N.H."/>
            <person name="Rokhsar D.S."/>
        </authorList>
    </citation>
    <scope>NUCLEOTIDE SEQUENCE</scope>
    <source>
        <strain evidence="13 15">I ESC-2004</strain>
    </source>
</reference>
<reference evidence="14" key="3">
    <citation type="submission" date="2015-06" db="UniProtKB">
        <authorList>
            <consortium name="EnsemblMetazoa"/>
        </authorList>
    </citation>
    <scope>IDENTIFICATION</scope>
</reference>
<keyword evidence="5 10" id="KW-0863">Zinc-finger</keyword>
<dbReference type="HOGENOM" id="CLU_021727_1_0_1"/>
<dbReference type="CDD" id="cd10536">
    <property type="entry name" value="SET_SMYD4"/>
    <property type="match status" value="1"/>
</dbReference>
<dbReference type="FunCoup" id="R7TKN0">
    <property type="interactions" value="1250"/>
</dbReference>
<feature type="domain" description="MYND-type" evidence="12">
    <location>
        <begin position="282"/>
        <end position="321"/>
    </location>
</feature>
<dbReference type="PROSITE" id="PS01360">
    <property type="entry name" value="ZF_MYND_1"/>
    <property type="match status" value="1"/>
</dbReference>
<dbReference type="Proteomes" id="UP000014760">
    <property type="component" value="Unassembled WGS sequence"/>
</dbReference>
<sequence length="673" mass="75988">MGSMTGYYVTVQKMLSQVTANTLRELSQRSSDEARVSYVMSQSFAKGAFRDIQATASEGKSRADSVKFREEGNKWFGKNNHKMAIESYTRAILIAPGDLEGKDNEELVLAQANRSASLFQMKQYEDSLADIALALKYGYPSALRYKLYDRQGRCCMELDRPADALEAFENGDKSLEQSKLDEQQKSNARRAITKQIELCKLKVSGAPKPGKAEDKFGGLCQEPGFNAPSRRYPQASEAFDVKYCLEKGRHAMAVQNIKVGDTVVKEDPYVWVLDPSQYGYRCYHCFKVLTYPVGCTQCMRVRYCSETCRTSAWESYHKTECPYLPAMLMSRTGNLTSLVLRTILVTGMSKIIRYKNNPKSDQHDAQFSLFTDSKGVYMGGFVGLYGLLTHTEHRSPSELLQYCFLTLFILAILEKSGFIEKHSSEIKGDISVVLGGIILRFLQITACNGIEITEMSIGDDLTKSHPESIGLAFFPTVCLVNHSCDPVMELVFYENTCIARALRNIEEGQELTIDYGYLYYVSKKQPRQLSLKAQYFFDCSCNACTGDWGLRQHLPSARPVLKCSNCGAILPLFNPKANNLSSSEIEKGTVTCKKCHLQENTIEIADSLQRADRKAMKALEEAKRFQLLKAIPVLEEHVTFMDKYVSLPWKDYVVSTSMLKQCYRMMANRARRN</sequence>
<dbReference type="PROSITE" id="PS50865">
    <property type="entry name" value="ZF_MYND_2"/>
    <property type="match status" value="1"/>
</dbReference>
<evidence type="ECO:0000313" key="15">
    <source>
        <dbReference type="Proteomes" id="UP000014760"/>
    </source>
</evidence>
<dbReference type="AlphaFoldDB" id="R7TKN0"/>
<evidence type="ECO:0000256" key="6">
    <source>
        <dbReference type="ARBA" id="ARBA00022833"/>
    </source>
</evidence>
<dbReference type="Gene3D" id="1.25.40.10">
    <property type="entry name" value="Tetratricopeptide repeat domain"/>
    <property type="match status" value="1"/>
</dbReference>
<dbReference type="PANTHER" id="PTHR46165:SF7">
    <property type="entry name" value="SET AND MYND DOMAIN-CONTAINING PROTEIN 4"/>
    <property type="match status" value="1"/>
</dbReference>
<name>R7TKN0_CAPTE</name>
<evidence type="ECO:0000256" key="3">
    <source>
        <dbReference type="ARBA" id="ARBA00022691"/>
    </source>
</evidence>
<dbReference type="SUPFAM" id="SSF144232">
    <property type="entry name" value="HIT/MYND zinc finger-like"/>
    <property type="match status" value="1"/>
</dbReference>
<dbReference type="InterPro" id="IPR046341">
    <property type="entry name" value="SET_dom_sf"/>
</dbReference>
<accession>R7TKN0</accession>
<dbReference type="STRING" id="283909.R7TKN0"/>
<reference evidence="15" key="1">
    <citation type="submission" date="2012-12" db="EMBL/GenBank/DDBJ databases">
        <authorList>
            <person name="Hellsten U."/>
            <person name="Grimwood J."/>
            <person name="Chapman J.A."/>
            <person name="Shapiro H."/>
            <person name="Aerts A."/>
            <person name="Otillar R.P."/>
            <person name="Terry A.Y."/>
            <person name="Boore J.L."/>
            <person name="Simakov O."/>
            <person name="Marletaz F."/>
            <person name="Cho S.-J."/>
            <person name="Edsinger-Gonzales E."/>
            <person name="Havlak P."/>
            <person name="Kuo D.-H."/>
            <person name="Larsson T."/>
            <person name="Lv J."/>
            <person name="Arendt D."/>
            <person name="Savage R."/>
            <person name="Osoegawa K."/>
            <person name="de Jong P."/>
            <person name="Lindberg D.R."/>
            <person name="Seaver E.C."/>
            <person name="Weisblat D.A."/>
            <person name="Putnam N.H."/>
            <person name="Grigoriev I.V."/>
            <person name="Rokhsar D.S."/>
        </authorList>
    </citation>
    <scope>NUCLEOTIDE SEQUENCE</scope>
    <source>
        <strain evidence="15">I ESC-2004</strain>
    </source>
</reference>
<dbReference type="GO" id="GO:0008168">
    <property type="term" value="F:methyltransferase activity"/>
    <property type="evidence" value="ECO:0007669"/>
    <property type="project" value="UniProtKB-KW"/>
</dbReference>
<feature type="domain" description="SET" evidence="11">
    <location>
        <begin position="237"/>
        <end position="516"/>
    </location>
</feature>
<keyword evidence="2" id="KW-0808">Transferase</keyword>
<evidence type="ECO:0000259" key="11">
    <source>
        <dbReference type="PROSITE" id="PS50280"/>
    </source>
</evidence>
<organism evidence="13">
    <name type="scientific">Capitella teleta</name>
    <name type="common">Polychaete worm</name>
    <dbReference type="NCBI Taxonomy" id="283909"/>
    <lineage>
        <taxon>Eukaryota</taxon>
        <taxon>Metazoa</taxon>
        <taxon>Spiralia</taxon>
        <taxon>Lophotrochozoa</taxon>
        <taxon>Annelida</taxon>
        <taxon>Polychaeta</taxon>
        <taxon>Sedentaria</taxon>
        <taxon>Scolecida</taxon>
        <taxon>Capitellidae</taxon>
        <taxon>Capitella</taxon>
    </lineage>
</organism>
<dbReference type="GO" id="GO:0032259">
    <property type="term" value="P:methylation"/>
    <property type="evidence" value="ECO:0007669"/>
    <property type="project" value="UniProtKB-KW"/>
</dbReference>
<dbReference type="SUPFAM" id="SSF48452">
    <property type="entry name" value="TPR-like"/>
    <property type="match status" value="1"/>
</dbReference>
<keyword evidence="15" id="KW-1185">Reference proteome</keyword>
<evidence type="ECO:0000313" key="13">
    <source>
        <dbReference type="EMBL" id="ELT91670.1"/>
    </source>
</evidence>
<dbReference type="EMBL" id="AMQN01002904">
    <property type="status" value="NOT_ANNOTATED_CDS"/>
    <property type="molecule type" value="Genomic_DNA"/>
</dbReference>
<protein>
    <recommendedName>
        <fullName evidence="8">Protein-lysine N-methyltransferase SMYD4</fullName>
    </recommendedName>
    <alternativeName>
        <fullName evidence="9">SET and MYND domain-containing protein 4</fullName>
    </alternativeName>
</protein>
<evidence type="ECO:0000256" key="8">
    <source>
        <dbReference type="ARBA" id="ARBA00093635"/>
    </source>
</evidence>
<evidence type="ECO:0000256" key="5">
    <source>
        <dbReference type="ARBA" id="ARBA00022771"/>
    </source>
</evidence>
<gene>
    <name evidence="13" type="ORF">CAPTEDRAFT_90747</name>
</gene>
<keyword evidence="4" id="KW-0479">Metal-binding</keyword>
<evidence type="ECO:0000256" key="4">
    <source>
        <dbReference type="ARBA" id="ARBA00022723"/>
    </source>
</evidence>
<keyword evidence="3" id="KW-0949">S-adenosyl-L-methionine</keyword>
<dbReference type="OMA" id="NYGQHYA"/>
<evidence type="ECO:0000256" key="10">
    <source>
        <dbReference type="PROSITE-ProRule" id="PRU00134"/>
    </source>
</evidence>
<dbReference type="GO" id="GO:0005737">
    <property type="term" value="C:cytoplasm"/>
    <property type="evidence" value="ECO:0007669"/>
    <property type="project" value="TreeGrafter"/>
</dbReference>
<keyword evidence="6" id="KW-0862">Zinc</keyword>
<dbReference type="SUPFAM" id="SSF82199">
    <property type="entry name" value="SET domain"/>
    <property type="match status" value="1"/>
</dbReference>
<dbReference type="Pfam" id="PF01753">
    <property type="entry name" value="zf-MYND"/>
    <property type="match status" value="1"/>
</dbReference>
<evidence type="ECO:0000256" key="1">
    <source>
        <dbReference type="ARBA" id="ARBA00022603"/>
    </source>
</evidence>
<dbReference type="GO" id="GO:0008270">
    <property type="term" value="F:zinc ion binding"/>
    <property type="evidence" value="ECO:0007669"/>
    <property type="project" value="UniProtKB-KW"/>
</dbReference>
<evidence type="ECO:0000313" key="14">
    <source>
        <dbReference type="EnsemblMetazoa" id="CapteP90747"/>
    </source>
</evidence>
<evidence type="ECO:0000256" key="2">
    <source>
        <dbReference type="ARBA" id="ARBA00022679"/>
    </source>
</evidence>
<dbReference type="Gene3D" id="1.10.220.160">
    <property type="match status" value="1"/>
</dbReference>
<dbReference type="OrthoDB" id="5945798at2759"/>
<dbReference type="GO" id="GO:0005634">
    <property type="term" value="C:nucleus"/>
    <property type="evidence" value="ECO:0007669"/>
    <property type="project" value="TreeGrafter"/>
</dbReference>
<dbReference type="EnsemblMetazoa" id="CapteT90747">
    <property type="protein sequence ID" value="CapteP90747"/>
    <property type="gene ID" value="CapteG90747"/>
</dbReference>